<evidence type="ECO:0000313" key="5">
    <source>
        <dbReference type="Proteomes" id="UP000005408"/>
    </source>
</evidence>
<dbReference type="EnsemblMetazoa" id="G26889.3">
    <property type="protein sequence ID" value="G26889.3:cds"/>
    <property type="gene ID" value="G26889"/>
</dbReference>
<organism evidence="4 5">
    <name type="scientific">Magallana gigas</name>
    <name type="common">Pacific oyster</name>
    <name type="synonym">Crassostrea gigas</name>
    <dbReference type="NCBI Taxonomy" id="29159"/>
    <lineage>
        <taxon>Eukaryota</taxon>
        <taxon>Metazoa</taxon>
        <taxon>Spiralia</taxon>
        <taxon>Lophotrochozoa</taxon>
        <taxon>Mollusca</taxon>
        <taxon>Bivalvia</taxon>
        <taxon>Autobranchia</taxon>
        <taxon>Pteriomorphia</taxon>
        <taxon>Ostreida</taxon>
        <taxon>Ostreoidea</taxon>
        <taxon>Ostreidae</taxon>
        <taxon>Magallana</taxon>
    </lineage>
</organism>
<dbReference type="AlphaFoldDB" id="A0A8W8L7Z4"/>
<dbReference type="Proteomes" id="UP000005408">
    <property type="component" value="Unassembled WGS sequence"/>
</dbReference>
<feature type="transmembrane region" description="Helical" evidence="1">
    <location>
        <begin position="148"/>
        <end position="169"/>
    </location>
</feature>
<protein>
    <recommendedName>
        <fullName evidence="3">Ig-like domain-containing protein</fullName>
    </recommendedName>
</protein>
<feature type="signal peptide" evidence="2">
    <location>
        <begin position="1"/>
        <end position="29"/>
    </location>
</feature>
<keyword evidence="1" id="KW-1133">Transmembrane helix</keyword>
<dbReference type="OrthoDB" id="6284188at2759"/>
<dbReference type="EnsemblMetazoa" id="G26889.2">
    <property type="protein sequence ID" value="G26889.2:cds"/>
    <property type="gene ID" value="G26889"/>
</dbReference>
<dbReference type="EnsemblMetazoa" id="G26889.1">
    <property type="protein sequence ID" value="G26889.1:cds"/>
    <property type="gene ID" value="G26889"/>
</dbReference>
<dbReference type="InterPro" id="IPR013783">
    <property type="entry name" value="Ig-like_fold"/>
</dbReference>
<dbReference type="EnsemblMetazoa" id="G26889.7">
    <property type="protein sequence ID" value="G26889.7:cds"/>
    <property type="gene ID" value="G26889"/>
</dbReference>
<name>A0A8W8L7Z4_MAGGI</name>
<dbReference type="EnsemblMetazoa" id="G26889.6">
    <property type="protein sequence ID" value="G26889.6:cds"/>
    <property type="gene ID" value="G26889"/>
</dbReference>
<dbReference type="InterPro" id="IPR007110">
    <property type="entry name" value="Ig-like_dom"/>
</dbReference>
<reference evidence="4" key="1">
    <citation type="submission" date="2022-08" db="UniProtKB">
        <authorList>
            <consortium name="EnsemblMetazoa"/>
        </authorList>
    </citation>
    <scope>IDENTIFICATION</scope>
    <source>
        <strain evidence="4">05x7-T-G4-1.051#20</strain>
    </source>
</reference>
<sequence>MVVLSTKSMSWLPCFTVLGLCCLLHVVYGQNIKVEYYSRATLQCDNDKLNLSSSNQADVVSKTWILPNGNQVDNTSKSDMVERNVPRWTLSENFANFNLTLNRVDDDDFGMYTCIVVFKNDKIKVVRRGLNVDGADFSKLLETYRKNAITGGIAAACLFAVFAASCVIWHCRYSSRREKDQNKEGLETGDPAMKTFDNAAVEMEETNHL</sequence>
<evidence type="ECO:0000259" key="3">
    <source>
        <dbReference type="PROSITE" id="PS50835"/>
    </source>
</evidence>
<evidence type="ECO:0000256" key="2">
    <source>
        <dbReference type="SAM" id="SignalP"/>
    </source>
</evidence>
<dbReference type="EnsemblMetazoa" id="G26889.8">
    <property type="protein sequence ID" value="G26889.8:cds"/>
    <property type="gene ID" value="G26889"/>
</dbReference>
<evidence type="ECO:0000256" key="1">
    <source>
        <dbReference type="SAM" id="Phobius"/>
    </source>
</evidence>
<accession>A0A8W8L7Z4</accession>
<dbReference type="SUPFAM" id="SSF48726">
    <property type="entry name" value="Immunoglobulin"/>
    <property type="match status" value="1"/>
</dbReference>
<evidence type="ECO:0000313" key="4">
    <source>
        <dbReference type="EnsemblMetazoa" id="G26889.7:cds"/>
    </source>
</evidence>
<feature type="chain" id="PRO_5042431525" description="Ig-like domain-containing protein" evidence="2">
    <location>
        <begin position="30"/>
        <end position="209"/>
    </location>
</feature>
<proteinExistence type="predicted"/>
<keyword evidence="1" id="KW-0812">Transmembrane</keyword>
<keyword evidence="5" id="KW-1185">Reference proteome</keyword>
<dbReference type="OMA" id="CVIWHCR"/>
<keyword evidence="1" id="KW-0472">Membrane</keyword>
<dbReference type="PROSITE" id="PS50835">
    <property type="entry name" value="IG_LIKE"/>
    <property type="match status" value="1"/>
</dbReference>
<dbReference type="InterPro" id="IPR036179">
    <property type="entry name" value="Ig-like_dom_sf"/>
</dbReference>
<dbReference type="Gene3D" id="2.60.40.10">
    <property type="entry name" value="Immunoglobulins"/>
    <property type="match status" value="1"/>
</dbReference>
<feature type="domain" description="Ig-like" evidence="3">
    <location>
        <begin position="13"/>
        <end position="116"/>
    </location>
</feature>
<keyword evidence="2" id="KW-0732">Signal</keyword>